<sequence length="135" mass="14748">MRTRNSALGLLLCASLAWARDPFQPLRASACPAEYVSLSGWRLEGILGVAPDFVGWLISDRGSRYRVTPQMILPGTAWQVAHLSARTLVVSTTEECAQQQHTWTLQGGMSEKDTSAARLPEPATARQRRASEPGV</sequence>
<accession>A0ABU5LB83</accession>
<dbReference type="EMBL" id="JAOBTT010000001">
    <property type="protein sequence ID" value="MDZ7276996.1"/>
    <property type="molecule type" value="Genomic_DNA"/>
</dbReference>
<feature type="chain" id="PRO_5046079894" evidence="2">
    <location>
        <begin position="20"/>
        <end position="135"/>
    </location>
</feature>
<dbReference type="RefSeq" id="WP_322541186.1">
    <property type="nucleotide sequence ID" value="NZ_JAOBTT010000001.1"/>
</dbReference>
<dbReference type="Pfam" id="PF10748">
    <property type="entry name" value="HofP"/>
    <property type="match status" value="1"/>
</dbReference>
<evidence type="ECO:0000313" key="3">
    <source>
        <dbReference type="EMBL" id="MDZ7276996.1"/>
    </source>
</evidence>
<keyword evidence="2" id="KW-0732">Signal</keyword>
<evidence type="ECO:0000313" key="4">
    <source>
        <dbReference type="Proteomes" id="UP001288620"/>
    </source>
</evidence>
<organism evidence="3 4">
    <name type="scientific">Pantoea eucrina</name>
    <dbReference type="NCBI Taxonomy" id="472693"/>
    <lineage>
        <taxon>Bacteria</taxon>
        <taxon>Pseudomonadati</taxon>
        <taxon>Pseudomonadota</taxon>
        <taxon>Gammaproteobacteria</taxon>
        <taxon>Enterobacterales</taxon>
        <taxon>Erwiniaceae</taxon>
        <taxon>Pantoea</taxon>
    </lineage>
</organism>
<dbReference type="Proteomes" id="UP001288620">
    <property type="component" value="Unassembled WGS sequence"/>
</dbReference>
<name>A0ABU5LB83_9GAMM</name>
<keyword evidence="4" id="KW-1185">Reference proteome</keyword>
<feature type="signal peptide" evidence="2">
    <location>
        <begin position="1"/>
        <end position="19"/>
    </location>
</feature>
<comment type="caution">
    <text evidence="3">The sequence shown here is derived from an EMBL/GenBank/DDBJ whole genome shotgun (WGS) entry which is preliminary data.</text>
</comment>
<dbReference type="InterPro" id="IPR019684">
    <property type="entry name" value="HofP"/>
</dbReference>
<evidence type="ECO:0000256" key="2">
    <source>
        <dbReference type="SAM" id="SignalP"/>
    </source>
</evidence>
<reference evidence="4" key="1">
    <citation type="submission" date="2023-07" db="EMBL/GenBank/DDBJ databases">
        <title>Structural and functional analysis of rice phyllospheric bacteria for their antimicrobial properties and defense elicitation against blast disease.</title>
        <authorList>
            <person name="Sahu K.P."/>
            <person name="Asharani P."/>
            <person name="Kumar M."/>
            <person name="Reddy B."/>
            <person name="Kumar A."/>
        </authorList>
    </citation>
    <scope>NUCLEOTIDE SEQUENCE [LARGE SCALE GENOMIC DNA]</scope>
    <source>
        <strain evidence="4">OsEp_Plm_30P10</strain>
    </source>
</reference>
<proteinExistence type="predicted"/>
<feature type="region of interest" description="Disordered" evidence="1">
    <location>
        <begin position="102"/>
        <end position="135"/>
    </location>
</feature>
<gene>
    <name evidence="3" type="ORF">N4G40_01680</name>
</gene>
<protein>
    <submittedName>
        <fullName evidence="3">HofP DNA utilization family protein</fullName>
    </submittedName>
</protein>
<evidence type="ECO:0000256" key="1">
    <source>
        <dbReference type="SAM" id="MobiDB-lite"/>
    </source>
</evidence>